<proteinExistence type="predicted"/>
<dbReference type="Proteomes" id="UP000580250">
    <property type="component" value="Unassembled WGS sequence"/>
</dbReference>
<feature type="signal peptide" evidence="1">
    <location>
        <begin position="1"/>
        <end position="20"/>
    </location>
</feature>
<evidence type="ECO:0000256" key="1">
    <source>
        <dbReference type="SAM" id="SignalP"/>
    </source>
</evidence>
<feature type="chain" id="PRO_5028034690" evidence="1">
    <location>
        <begin position="21"/>
        <end position="183"/>
    </location>
</feature>
<dbReference type="AlphaFoldDB" id="A0A6V7WEW8"/>
<accession>A0A6V7WEW8</accession>
<comment type="caution">
    <text evidence="2">The sequence shown here is derived from an EMBL/GenBank/DDBJ whole genome shotgun (WGS) entry which is preliminary data.</text>
</comment>
<protein>
    <submittedName>
        <fullName evidence="2">Uncharacterized protein</fullName>
    </submittedName>
</protein>
<organism evidence="2 3">
    <name type="scientific">Meloidogyne enterolobii</name>
    <name type="common">Root-knot nematode worm</name>
    <name type="synonym">Meloidogyne mayaguensis</name>
    <dbReference type="NCBI Taxonomy" id="390850"/>
    <lineage>
        <taxon>Eukaryota</taxon>
        <taxon>Metazoa</taxon>
        <taxon>Ecdysozoa</taxon>
        <taxon>Nematoda</taxon>
        <taxon>Chromadorea</taxon>
        <taxon>Rhabditida</taxon>
        <taxon>Tylenchina</taxon>
        <taxon>Tylenchomorpha</taxon>
        <taxon>Tylenchoidea</taxon>
        <taxon>Meloidogynidae</taxon>
        <taxon>Meloidogyninae</taxon>
        <taxon>Meloidogyne</taxon>
    </lineage>
</organism>
<evidence type="ECO:0000313" key="3">
    <source>
        <dbReference type="Proteomes" id="UP000580250"/>
    </source>
</evidence>
<keyword evidence="1" id="KW-0732">Signal</keyword>
<evidence type="ECO:0000313" key="2">
    <source>
        <dbReference type="EMBL" id="CAD2185534.1"/>
    </source>
</evidence>
<gene>
    <name evidence="2" type="ORF">MENT_LOCUS37970</name>
</gene>
<reference evidence="2 3" key="1">
    <citation type="submission" date="2020-08" db="EMBL/GenBank/DDBJ databases">
        <authorList>
            <person name="Koutsovoulos G."/>
            <person name="Danchin GJ E."/>
        </authorList>
    </citation>
    <scope>NUCLEOTIDE SEQUENCE [LARGE SCALE GENOMIC DNA]</scope>
</reference>
<sequence length="183" mass="21486">MKFKKFYCFVILLVIFGANSAVIPGFVKTWIGFDNQNLEEVGEQEIDKEKESLKIQAANLKTDEILKDVKVGIKTAIEILTNKDKIQKYIDEIKEINKLDEQIPTFFKNRKNFEMFVDYFNQEYQKIETDSEKKFSNIMKEKFEKLNGHLKALTANEFTTFLTSIIICKNVGDKHEEEHKKEN</sequence>
<name>A0A6V7WEW8_MELEN</name>
<dbReference type="EMBL" id="CAJEWN010000549">
    <property type="protein sequence ID" value="CAD2185534.1"/>
    <property type="molecule type" value="Genomic_DNA"/>
</dbReference>